<dbReference type="CDD" id="cd02253">
    <property type="entry name" value="DmpA"/>
    <property type="match status" value="1"/>
</dbReference>
<name>A0AAJ0BF95_9PEZI</name>
<organism evidence="2 3">
    <name type="scientific">Echria macrotheca</name>
    <dbReference type="NCBI Taxonomy" id="438768"/>
    <lineage>
        <taxon>Eukaryota</taxon>
        <taxon>Fungi</taxon>
        <taxon>Dikarya</taxon>
        <taxon>Ascomycota</taxon>
        <taxon>Pezizomycotina</taxon>
        <taxon>Sordariomycetes</taxon>
        <taxon>Sordariomycetidae</taxon>
        <taxon>Sordariales</taxon>
        <taxon>Schizotheciaceae</taxon>
        <taxon>Echria</taxon>
    </lineage>
</organism>
<gene>
    <name evidence="2" type="ORF">QBC47DRAFT_342252</name>
</gene>
<dbReference type="Gene3D" id="3.60.70.12">
    <property type="entry name" value="L-amino peptidase D-ALA esterase/amidase"/>
    <property type="match status" value="1"/>
</dbReference>
<dbReference type="PANTHER" id="PTHR36512">
    <property type="entry name" value="D-AMINOPEPTIDASE"/>
    <property type="match status" value="1"/>
</dbReference>
<dbReference type="GO" id="GO:0004177">
    <property type="term" value="F:aminopeptidase activity"/>
    <property type="evidence" value="ECO:0007669"/>
    <property type="project" value="TreeGrafter"/>
</dbReference>
<evidence type="ECO:0000256" key="1">
    <source>
        <dbReference type="ARBA" id="ARBA00007068"/>
    </source>
</evidence>
<sequence>MSQPTVPVNTNEPRQRIRSLLPNLYLGKYPPGPLNSLTDVPGVLVHTESIHLPPTEDGKYLTVNTGVTTILPRRDFFHQACHAGMFTFNGSGEMTGTHLIQDMGLLFSPIVLTNSFAVGPCYTGIYQHAIREQRDPSQKGIGWFLLPVVGETFDGFLSDISRLDAVTPEHVVRGIDLASSAPVPEGNTGGGTGMMCHWFKGGTGSSSRVVPGYDRWKQSDDDSQQKEKSYTVAALVQANYGTPDALRIGGAPVGLILHREKQQAAEEGDTEKKAALRALEDEKNRKDGSIIVVLATDAPLHPLQLQRLAKRATAGLARVGGVGHNSSGDIFLAFSTANSIPVQTVTAHHRSVDPWKPTPLEVMAVDDNTINALFNAAADATEEAIYNALCMAESMVGLDGTTVEALPLEKVKSLMEKYL</sequence>
<dbReference type="Pfam" id="PF03576">
    <property type="entry name" value="Peptidase_S58"/>
    <property type="match status" value="1"/>
</dbReference>
<comment type="caution">
    <text evidence="2">The sequence shown here is derived from an EMBL/GenBank/DDBJ whole genome shotgun (WGS) entry which is preliminary data.</text>
</comment>
<dbReference type="InterPro" id="IPR005321">
    <property type="entry name" value="Peptidase_S58_DmpA"/>
</dbReference>
<proteinExistence type="inferred from homology"/>
<dbReference type="SUPFAM" id="SSF56266">
    <property type="entry name" value="DmpA/ArgJ-like"/>
    <property type="match status" value="1"/>
</dbReference>
<evidence type="ECO:0000313" key="3">
    <source>
        <dbReference type="Proteomes" id="UP001239445"/>
    </source>
</evidence>
<dbReference type="InterPro" id="IPR016117">
    <property type="entry name" value="ArgJ-like_dom_sf"/>
</dbReference>
<accession>A0AAJ0BF95</accession>
<comment type="similarity">
    <text evidence="1">Belongs to the peptidase S58 family.</text>
</comment>
<keyword evidence="3" id="KW-1185">Reference proteome</keyword>
<dbReference type="EMBL" id="MU839831">
    <property type="protein sequence ID" value="KAK1757171.1"/>
    <property type="molecule type" value="Genomic_DNA"/>
</dbReference>
<reference evidence="2" key="1">
    <citation type="submission" date="2023-06" db="EMBL/GenBank/DDBJ databases">
        <title>Genome-scale phylogeny and comparative genomics of the fungal order Sordariales.</title>
        <authorList>
            <consortium name="Lawrence Berkeley National Laboratory"/>
            <person name="Hensen N."/>
            <person name="Bonometti L."/>
            <person name="Westerberg I."/>
            <person name="Brannstrom I.O."/>
            <person name="Guillou S."/>
            <person name="Cros-Aarteil S."/>
            <person name="Calhoun S."/>
            <person name="Haridas S."/>
            <person name="Kuo A."/>
            <person name="Mondo S."/>
            <person name="Pangilinan J."/>
            <person name="Riley R."/>
            <person name="Labutti K."/>
            <person name="Andreopoulos B."/>
            <person name="Lipzen A."/>
            <person name="Chen C."/>
            <person name="Yanf M."/>
            <person name="Daum C."/>
            <person name="Ng V."/>
            <person name="Clum A."/>
            <person name="Steindorff A."/>
            <person name="Ohm R."/>
            <person name="Martin F."/>
            <person name="Silar P."/>
            <person name="Natvig D."/>
            <person name="Lalanne C."/>
            <person name="Gautier V."/>
            <person name="Ament-Velasquez S.L."/>
            <person name="Kruys A."/>
            <person name="Hutchinson M.I."/>
            <person name="Powell A.J."/>
            <person name="Barry K."/>
            <person name="Miller A.N."/>
            <person name="Grigoriev I.V."/>
            <person name="Debuchy R."/>
            <person name="Gladieux P."/>
            <person name="Thoren M.H."/>
            <person name="Johannesson H."/>
        </authorList>
    </citation>
    <scope>NUCLEOTIDE SEQUENCE</scope>
    <source>
        <strain evidence="2">PSN4</strain>
    </source>
</reference>
<dbReference type="FunFam" id="3.60.70.12:FF:000004">
    <property type="entry name" value="Beta-peptidyl aminopeptidase BapA"/>
    <property type="match status" value="1"/>
</dbReference>
<protein>
    <submittedName>
        <fullName evidence="2">Peptidase family S58-domain-containing protein</fullName>
    </submittedName>
</protein>
<dbReference type="Proteomes" id="UP001239445">
    <property type="component" value="Unassembled WGS sequence"/>
</dbReference>
<evidence type="ECO:0000313" key="2">
    <source>
        <dbReference type="EMBL" id="KAK1757171.1"/>
    </source>
</evidence>
<dbReference type="PANTHER" id="PTHR36512:SF3">
    <property type="entry name" value="BLR5678 PROTEIN"/>
    <property type="match status" value="1"/>
</dbReference>
<dbReference type="AlphaFoldDB" id="A0AAJ0BF95"/>